<reference evidence="2" key="1">
    <citation type="journal article" date="2023" name="Nat. Plants">
        <title>Single-cell RNA sequencing provides a high-resolution roadmap for understanding the multicellular compartmentation of specialized metabolism.</title>
        <authorList>
            <person name="Sun S."/>
            <person name="Shen X."/>
            <person name="Li Y."/>
            <person name="Li Y."/>
            <person name="Wang S."/>
            <person name="Li R."/>
            <person name="Zhang H."/>
            <person name="Shen G."/>
            <person name="Guo B."/>
            <person name="Wei J."/>
            <person name="Xu J."/>
            <person name="St-Pierre B."/>
            <person name="Chen S."/>
            <person name="Sun C."/>
        </authorList>
    </citation>
    <scope>NUCLEOTIDE SEQUENCE [LARGE SCALE GENOMIC DNA]</scope>
</reference>
<name>A0ACC0A1K1_CATRO</name>
<accession>A0ACC0A1K1</accession>
<keyword evidence="2" id="KW-1185">Reference proteome</keyword>
<protein>
    <submittedName>
        <fullName evidence="1">Uncharacterized protein</fullName>
    </submittedName>
</protein>
<evidence type="ECO:0000313" key="2">
    <source>
        <dbReference type="Proteomes" id="UP001060085"/>
    </source>
</evidence>
<sequence>MRTHAGPQQINEWPPNTEQQKSTPAPKPQPWSNERKIRKLKRQTQPKQLKNSILSKKNYKPSRYPTNQHPTTILPPLRTGKELRLESGKPMKGTITLMRGRKEKARKP</sequence>
<proteinExistence type="predicted"/>
<dbReference type="Proteomes" id="UP001060085">
    <property type="component" value="Linkage Group LG07"/>
</dbReference>
<organism evidence="1 2">
    <name type="scientific">Catharanthus roseus</name>
    <name type="common">Madagascar periwinkle</name>
    <name type="synonym">Vinca rosea</name>
    <dbReference type="NCBI Taxonomy" id="4058"/>
    <lineage>
        <taxon>Eukaryota</taxon>
        <taxon>Viridiplantae</taxon>
        <taxon>Streptophyta</taxon>
        <taxon>Embryophyta</taxon>
        <taxon>Tracheophyta</taxon>
        <taxon>Spermatophyta</taxon>
        <taxon>Magnoliopsida</taxon>
        <taxon>eudicotyledons</taxon>
        <taxon>Gunneridae</taxon>
        <taxon>Pentapetalae</taxon>
        <taxon>asterids</taxon>
        <taxon>lamiids</taxon>
        <taxon>Gentianales</taxon>
        <taxon>Apocynaceae</taxon>
        <taxon>Rauvolfioideae</taxon>
        <taxon>Vinceae</taxon>
        <taxon>Catharanthinae</taxon>
        <taxon>Catharanthus</taxon>
    </lineage>
</organism>
<comment type="caution">
    <text evidence="1">The sequence shown here is derived from an EMBL/GenBank/DDBJ whole genome shotgun (WGS) entry which is preliminary data.</text>
</comment>
<gene>
    <name evidence="1" type="ORF">M9H77_31826</name>
</gene>
<evidence type="ECO:0000313" key="1">
    <source>
        <dbReference type="EMBL" id="KAI5654639.1"/>
    </source>
</evidence>
<dbReference type="EMBL" id="CM044707">
    <property type="protein sequence ID" value="KAI5654639.1"/>
    <property type="molecule type" value="Genomic_DNA"/>
</dbReference>